<dbReference type="Proteomes" id="UP001153050">
    <property type="component" value="Unassembled WGS sequence"/>
</dbReference>
<keyword evidence="2" id="KW-1185">Reference proteome</keyword>
<comment type="caution">
    <text evidence="1">The sequence shown here is derived from an EMBL/GenBank/DDBJ whole genome shotgun (WGS) entry which is preliminary data.</text>
</comment>
<accession>A0ABN8K2W2</accession>
<protein>
    <recommendedName>
        <fullName evidence="3">RES domain-containing protein</fullName>
    </recommendedName>
</protein>
<dbReference type="EMBL" id="CAKXZT010000134">
    <property type="protein sequence ID" value="CAH2403582.1"/>
    <property type="molecule type" value="Genomic_DNA"/>
</dbReference>
<reference evidence="1 2" key="1">
    <citation type="submission" date="2022-03" db="EMBL/GenBank/DDBJ databases">
        <authorList>
            <person name="Brunel B."/>
        </authorList>
    </citation>
    <scope>NUCLEOTIDE SEQUENCE [LARGE SCALE GENOMIC DNA]</scope>
    <source>
        <strain evidence="1">STM5069sample</strain>
    </source>
</reference>
<organism evidence="1 2">
    <name type="scientific">Mesorhizobium escarrei</name>
    <dbReference type="NCBI Taxonomy" id="666018"/>
    <lineage>
        <taxon>Bacteria</taxon>
        <taxon>Pseudomonadati</taxon>
        <taxon>Pseudomonadota</taxon>
        <taxon>Alphaproteobacteria</taxon>
        <taxon>Hyphomicrobiales</taxon>
        <taxon>Phyllobacteriaceae</taxon>
        <taxon>Mesorhizobium</taxon>
    </lineage>
</organism>
<gene>
    <name evidence="1" type="ORF">MES5069_390070</name>
</gene>
<evidence type="ECO:0000313" key="2">
    <source>
        <dbReference type="Proteomes" id="UP001153050"/>
    </source>
</evidence>
<dbReference type="RefSeq" id="WP_254019660.1">
    <property type="nucleotide sequence ID" value="NZ_CAKXZT010000134.1"/>
</dbReference>
<evidence type="ECO:0000313" key="1">
    <source>
        <dbReference type="EMBL" id="CAH2403582.1"/>
    </source>
</evidence>
<name>A0ABN8K2W2_9HYPH</name>
<proteinExistence type="predicted"/>
<evidence type="ECO:0008006" key="3">
    <source>
        <dbReference type="Google" id="ProtNLM"/>
    </source>
</evidence>
<sequence>MSGPLPPADLDRRLPELVKLLAGKEVHRFYTAKWEPIFFDRSTEGRFNAPDASYGVLYAAKETNGASPRRS</sequence>